<name>A0A8G2BI35_9PROT</name>
<dbReference type="Proteomes" id="UP000198615">
    <property type="component" value="Unassembled WGS sequence"/>
</dbReference>
<reference evidence="1 2" key="1">
    <citation type="submission" date="2016-10" db="EMBL/GenBank/DDBJ databases">
        <authorList>
            <person name="Varghese N."/>
            <person name="Submissions S."/>
        </authorList>
    </citation>
    <scope>NUCLEOTIDE SEQUENCE [LARGE SCALE GENOMIC DNA]</scope>
    <source>
        <strain evidence="1 2">DSM 18839</strain>
    </source>
</reference>
<protein>
    <submittedName>
        <fullName evidence="1">Uncharacterized protein</fullName>
    </submittedName>
</protein>
<accession>A0A8G2BI35</accession>
<organism evidence="1 2">
    <name type="scientific">Thalassobaculum litoreum DSM 18839</name>
    <dbReference type="NCBI Taxonomy" id="1123362"/>
    <lineage>
        <taxon>Bacteria</taxon>
        <taxon>Pseudomonadati</taxon>
        <taxon>Pseudomonadota</taxon>
        <taxon>Alphaproteobacteria</taxon>
        <taxon>Rhodospirillales</taxon>
        <taxon>Thalassobaculaceae</taxon>
        <taxon>Thalassobaculum</taxon>
    </lineage>
</organism>
<proteinExistence type="predicted"/>
<gene>
    <name evidence="1" type="ORF">SAMN05660686_02497</name>
</gene>
<dbReference type="RefSeq" id="WP_093150736.1">
    <property type="nucleotide sequence ID" value="NZ_FNBW01000007.1"/>
</dbReference>
<sequence>MLEDMKITDWSRNPADPQAYSGGLIEMPDGSWIDPARITRVVPLDRSNEFKIDAMPRCVVHLGEHDLVVIECSDLPGAKDLARWFALMANTTRRG</sequence>
<evidence type="ECO:0000313" key="2">
    <source>
        <dbReference type="Proteomes" id="UP000198615"/>
    </source>
</evidence>
<dbReference type="AlphaFoldDB" id="A0A8G2BI35"/>
<comment type="caution">
    <text evidence="1">The sequence shown here is derived from an EMBL/GenBank/DDBJ whole genome shotgun (WGS) entry which is preliminary data.</text>
</comment>
<dbReference type="EMBL" id="FNBW01000007">
    <property type="protein sequence ID" value="SDF84133.1"/>
    <property type="molecule type" value="Genomic_DNA"/>
</dbReference>
<keyword evidence="2" id="KW-1185">Reference proteome</keyword>
<evidence type="ECO:0000313" key="1">
    <source>
        <dbReference type="EMBL" id="SDF84133.1"/>
    </source>
</evidence>